<reference evidence="7" key="2">
    <citation type="journal article" date="2016" name="Sci. Rep.">
        <title>Dictyocaulus viviparus genome, variome and transcriptome elucidate lungworm biology and support future intervention.</title>
        <authorList>
            <person name="McNulty S.N."/>
            <person name="Strube C."/>
            <person name="Rosa B.A."/>
            <person name="Martin J.C."/>
            <person name="Tyagi R."/>
            <person name="Choi Y.J."/>
            <person name="Wang Q."/>
            <person name="Hallsworth Pepin K."/>
            <person name="Zhang X."/>
            <person name="Ozersky P."/>
            <person name="Wilson R.K."/>
            <person name="Sternberg P.W."/>
            <person name="Gasser R.B."/>
            <person name="Mitreva M."/>
        </authorList>
    </citation>
    <scope>NUCLEOTIDE SEQUENCE [LARGE SCALE GENOMIC DNA]</scope>
    <source>
        <strain evidence="7">HannoverDv2000</strain>
    </source>
</reference>
<evidence type="ECO:0000256" key="1">
    <source>
        <dbReference type="ARBA" id="ARBA00001712"/>
    </source>
</evidence>
<comment type="function">
    <text evidence="5">Mutarotase that catalyzes the interconversion of beta-D-galactose and alpha-D-galactose during galactose metabolism. Beta-D-galactose is metabolized in the liver into glucose 1-phosphate, the primary metabolic fuel, by the action of four enzymes that constitute the Leloir pathway: GALM, GALK1 (galactokinase), GALT (galactose-1-phosphate uridylyltransferase) and GALE (UDP-galactose-4'-epimerase). Involved in the maintenance of the equilibrium between the beta- and alpha-anomers of galactose, therefore ensuring a sufficient supply of the alpha-anomer for GALK1. Also active on D-glucose although shows a preference for galactose over glucose.</text>
</comment>
<dbReference type="EMBL" id="KN716213">
    <property type="protein sequence ID" value="KJH50167.1"/>
    <property type="molecule type" value="Genomic_DNA"/>
</dbReference>
<evidence type="ECO:0000313" key="7">
    <source>
        <dbReference type="Proteomes" id="UP000053766"/>
    </source>
</evidence>
<reference evidence="6 7" key="1">
    <citation type="submission" date="2013-11" db="EMBL/GenBank/DDBJ databases">
        <title>Draft genome of the bovine lungworm Dictyocaulus viviparus.</title>
        <authorList>
            <person name="Mitreva M."/>
        </authorList>
    </citation>
    <scope>NUCLEOTIDE SEQUENCE [LARGE SCALE GENOMIC DNA]</scope>
    <source>
        <strain evidence="6 7">HannoverDv2000</strain>
    </source>
</reference>
<evidence type="ECO:0000256" key="2">
    <source>
        <dbReference type="ARBA" id="ARBA00004947"/>
    </source>
</evidence>
<organism evidence="6 7">
    <name type="scientific">Dictyocaulus viviparus</name>
    <name type="common">Bovine lungworm</name>
    <dbReference type="NCBI Taxonomy" id="29172"/>
    <lineage>
        <taxon>Eukaryota</taxon>
        <taxon>Metazoa</taxon>
        <taxon>Ecdysozoa</taxon>
        <taxon>Nematoda</taxon>
        <taxon>Chromadorea</taxon>
        <taxon>Rhabditida</taxon>
        <taxon>Rhabditina</taxon>
        <taxon>Rhabditomorpha</taxon>
        <taxon>Strongyloidea</taxon>
        <taxon>Metastrongylidae</taxon>
        <taxon>Dictyocaulus</taxon>
    </lineage>
</organism>
<dbReference type="Proteomes" id="UP000053766">
    <property type="component" value="Unassembled WGS sequence"/>
</dbReference>
<dbReference type="PANTHER" id="PTHR10091:SF0">
    <property type="entry name" value="GALACTOSE MUTAROTASE"/>
    <property type="match status" value="1"/>
</dbReference>
<name>A0A0D8Y1X0_DICVI</name>
<evidence type="ECO:0000256" key="5">
    <source>
        <dbReference type="ARBA" id="ARBA00045743"/>
    </source>
</evidence>
<sequence>MINDRDILSIGNAFVDYLNDTMYMGRTVGRVCNRIRHGRFNFENREIQLPVNSPPHHLHGGPQGIALREWKVVRQVSTSVTFRITSSEADDGYPGDAKIDREWKVVRQVSTSVTFRITSSEADDGYPGDAKIDVTYTVNDLNQLLIEHGANCATSGVLNLTNHSYWNLDGSPSVKDHLLKVEADSYLPIDEDSFPTAYITVKDYAKLSKMKCVGQAMCMSLEQLNSIGGNYSKEDNAIAFNSIVKKDSLPTLSKICEARGPTLYR</sequence>
<dbReference type="PROSITE" id="PS00545">
    <property type="entry name" value="ALDOSE_1_EPIMERASE"/>
    <property type="match status" value="1"/>
</dbReference>
<dbReference type="InterPro" id="IPR014718">
    <property type="entry name" value="GH-type_carb-bd"/>
</dbReference>
<dbReference type="GO" id="GO:0004034">
    <property type="term" value="F:aldose 1-epimerase activity"/>
    <property type="evidence" value="ECO:0007669"/>
    <property type="project" value="UniProtKB-EC"/>
</dbReference>
<dbReference type="GO" id="GO:0006006">
    <property type="term" value="P:glucose metabolic process"/>
    <property type="evidence" value="ECO:0007669"/>
    <property type="project" value="TreeGrafter"/>
</dbReference>
<dbReference type="Pfam" id="PF01263">
    <property type="entry name" value="Aldose_epim"/>
    <property type="match status" value="1"/>
</dbReference>
<accession>A0A0D8Y1X0</accession>
<evidence type="ECO:0000256" key="4">
    <source>
        <dbReference type="ARBA" id="ARBA00032729"/>
    </source>
</evidence>
<dbReference type="InterPro" id="IPR018052">
    <property type="entry name" value="Ald1_epimerase_CS"/>
</dbReference>
<protein>
    <recommendedName>
        <fullName evidence="3">Galactose mutarotase</fullName>
    </recommendedName>
    <alternativeName>
        <fullName evidence="4">Aldose 1-epimerase</fullName>
    </alternativeName>
</protein>
<keyword evidence="7" id="KW-1185">Reference proteome</keyword>
<dbReference type="STRING" id="29172.A0A0D8Y1X0"/>
<gene>
    <name evidence="6" type="ORF">DICVIV_03675</name>
</gene>
<dbReference type="GO" id="GO:0033499">
    <property type="term" value="P:galactose catabolic process via UDP-galactose, Leloir pathway"/>
    <property type="evidence" value="ECO:0007669"/>
    <property type="project" value="TreeGrafter"/>
</dbReference>
<dbReference type="AlphaFoldDB" id="A0A0D8Y1X0"/>
<dbReference type="UniPathway" id="UPA00214"/>
<evidence type="ECO:0000256" key="3">
    <source>
        <dbReference type="ARBA" id="ARBA00021023"/>
    </source>
</evidence>
<comment type="pathway">
    <text evidence="2">Carbohydrate metabolism; galactose metabolism.</text>
</comment>
<dbReference type="GO" id="GO:0030246">
    <property type="term" value="F:carbohydrate binding"/>
    <property type="evidence" value="ECO:0007669"/>
    <property type="project" value="InterPro"/>
</dbReference>
<comment type="catalytic activity">
    <reaction evidence="1">
        <text>alpha-D-galactose = beta-D-galactose</text>
        <dbReference type="Rhea" id="RHEA:28675"/>
        <dbReference type="ChEBI" id="CHEBI:27667"/>
        <dbReference type="ChEBI" id="CHEBI:28061"/>
        <dbReference type="EC" id="5.1.3.3"/>
    </reaction>
    <physiologicalReaction direction="right-to-left" evidence="1">
        <dbReference type="Rhea" id="RHEA:28677"/>
    </physiologicalReaction>
</comment>
<proteinExistence type="predicted"/>
<dbReference type="SUPFAM" id="SSF74650">
    <property type="entry name" value="Galactose mutarotase-like"/>
    <property type="match status" value="2"/>
</dbReference>
<dbReference type="OrthoDB" id="274691at2759"/>
<evidence type="ECO:0000313" key="6">
    <source>
        <dbReference type="EMBL" id="KJH50167.1"/>
    </source>
</evidence>
<dbReference type="PANTHER" id="PTHR10091">
    <property type="entry name" value="ALDOSE-1-EPIMERASE"/>
    <property type="match status" value="1"/>
</dbReference>
<dbReference type="Gene3D" id="2.70.98.10">
    <property type="match status" value="2"/>
</dbReference>
<dbReference type="InterPro" id="IPR011013">
    <property type="entry name" value="Gal_mutarotase_sf_dom"/>
</dbReference>
<dbReference type="InterPro" id="IPR008183">
    <property type="entry name" value="Aldose_1/G6P_1-epimerase"/>
</dbReference>